<reference evidence="3" key="1">
    <citation type="submission" date="2023-01" db="EMBL/GenBank/DDBJ databases">
        <title>Key to firefly adult light organ development and bioluminescence: homeobox transcription factors regulate luciferase expression and transportation to peroxisome.</title>
        <authorList>
            <person name="Fu X."/>
        </authorList>
    </citation>
    <scope>NUCLEOTIDE SEQUENCE [LARGE SCALE GENOMIC DNA]</scope>
</reference>
<organism evidence="2 3">
    <name type="scientific">Aquatica leii</name>
    <dbReference type="NCBI Taxonomy" id="1421715"/>
    <lineage>
        <taxon>Eukaryota</taxon>
        <taxon>Metazoa</taxon>
        <taxon>Ecdysozoa</taxon>
        <taxon>Arthropoda</taxon>
        <taxon>Hexapoda</taxon>
        <taxon>Insecta</taxon>
        <taxon>Pterygota</taxon>
        <taxon>Neoptera</taxon>
        <taxon>Endopterygota</taxon>
        <taxon>Coleoptera</taxon>
        <taxon>Polyphaga</taxon>
        <taxon>Elateriformia</taxon>
        <taxon>Elateroidea</taxon>
        <taxon>Lampyridae</taxon>
        <taxon>Luciolinae</taxon>
        <taxon>Aquatica</taxon>
    </lineage>
</organism>
<evidence type="ECO:0000313" key="2">
    <source>
        <dbReference type="EMBL" id="KAK4873035.1"/>
    </source>
</evidence>
<sequence length="289" mass="33714">MEKYIKYKVPLQNLRFPNINAFNDEEILELFLPKNRFLLLMWIVNTLNSEVEFLMESSESTETAIADYLYESGFCTSSQRLQFVQRLCSIEDDIQIFDRIFQYLDHLQEDVSADFFEKNNDSISVGDFLSKDINLFPMLQTVTVCTEAERKYELAKYEENIKQLKDLTNRNINLAHNKLNLEDSIFDDDVIAANTESFKEHVKNLNKSISAIKNTEVCEIENGFSKNCMSQLNKCDELQPVLEYYKSMNLMKRVADTVNEDNSNQDDEVVEIVKCCAENFVRVVKELED</sequence>
<keyword evidence="1" id="KW-0175">Coiled coil</keyword>
<comment type="caution">
    <text evidence="2">The sequence shown here is derived from an EMBL/GenBank/DDBJ whole genome shotgun (WGS) entry which is preliminary data.</text>
</comment>
<dbReference type="EMBL" id="JARPUR010000007">
    <property type="protein sequence ID" value="KAK4873035.1"/>
    <property type="molecule type" value="Genomic_DNA"/>
</dbReference>
<gene>
    <name evidence="2" type="ORF">RN001_015064</name>
</gene>
<name>A0AAN7PZ18_9COLE</name>
<keyword evidence="3" id="KW-1185">Reference proteome</keyword>
<dbReference type="AlphaFoldDB" id="A0AAN7PZ18"/>
<accession>A0AAN7PZ18</accession>
<dbReference type="Proteomes" id="UP001353858">
    <property type="component" value="Unassembled WGS sequence"/>
</dbReference>
<protein>
    <submittedName>
        <fullName evidence="2">Uncharacterized protein</fullName>
    </submittedName>
</protein>
<evidence type="ECO:0000256" key="1">
    <source>
        <dbReference type="SAM" id="Coils"/>
    </source>
</evidence>
<feature type="coiled-coil region" evidence="1">
    <location>
        <begin position="147"/>
        <end position="184"/>
    </location>
</feature>
<proteinExistence type="predicted"/>
<evidence type="ECO:0000313" key="3">
    <source>
        <dbReference type="Proteomes" id="UP001353858"/>
    </source>
</evidence>